<evidence type="ECO:0000256" key="7">
    <source>
        <dbReference type="ARBA" id="ARBA00023136"/>
    </source>
</evidence>
<evidence type="ECO:0000256" key="8">
    <source>
        <dbReference type="SAM" id="Phobius"/>
    </source>
</evidence>
<dbReference type="GO" id="GO:0005385">
    <property type="term" value="F:zinc ion transmembrane transporter activity"/>
    <property type="evidence" value="ECO:0007669"/>
    <property type="project" value="TreeGrafter"/>
</dbReference>
<dbReference type="EMBL" id="SAXX01000024">
    <property type="protein sequence ID" value="TXJ30178.1"/>
    <property type="molecule type" value="Genomic_DNA"/>
</dbReference>
<proteinExistence type="inferred from homology"/>
<dbReference type="EMBL" id="SAYB01000003">
    <property type="protein sequence ID" value="TXJ38101.1"/>
    <property type="molecule type" value="Genomic_DNA"/>
</dbReference>
<comment type="caution">
    <text evidence="9">The sequence shown here is derived from an EMBL/GenBank/DDBJ whole genome shotgun (WGS) entry which is preliminary data.</text>
</comment>
<dbReference type="AlphaFoldDB" id="A0A5C8CHL8"/>
<dbReference type="EMBL" id="SAXT01000004">
    <property type="protein sequence ID" value="TXJ12328.1"/>
    <property type="molecule type" value="Genomic_DNA"/>
</dbReference>
<evidence type="ECO:0000313" key="14">
    <source>
        <dbReference type="Proteomes" id="UP000324707"/>
    </source>
</evidence>
<keyword evidence="5" id="KW-0862">Zinc</keyword>
<evidence type="ECO:0000313" key="10">
    <source>
        <dbReference type="EMBL" id="TXJ30178.1"/>
    </source>
</evidence>
<evidence type="ECO:0000313" key="16">
    <source>
        <dbReference type="Proteomes" id="UP000325116"/>
    </source>
</evidence>
<dbReference type="Proteomes" id="UP000322814">
    <property type="component" value="Unassembled WGS sequence"/>
</dbReference>
<feature type="transmembrane region" description="Helical" evidence="8">
    <location>
        <begin position="148"/>
        <end position="166"/>
    </location>
</feature>
<reference evidence="9" key="2">
    <citation type="submission" date="2019-01" db="EMBL/GenBank/DDBJ databases">
        <authorList>
            <person name="Thorell K."/>
        </authorList>
    </citation>
    <scope>NUCLEOTIDE SEQUENCE</scope>
    <source>
        <strain evidence="12">PC2777IV</strain>
        <strain evidence="11">PC4580III</strain>
        <strain evidence="10">PC5538III-lc</strain>
        <strain evidence="9">W1</strain>
    </source>
</reference>
<dbReference type="PANTHER" id="PTHR11040:SF211">
    <property type="entry name" value="ZINC TRANSPORTER ZIP11"/>
    <property type="match status" value="1"/>
</dbReference>
<reference evidence="13 14" key="1">
    <citation type="journal article" date="1992" name="Lakartidningen">
        <title>[Penicillin V and not amoxicillin is the first choice preparation in acute otitis].</title>
        <authorList>
            <person name="Kamme C."/>
            <person name="Lundgren K."/>
            <person name="Prellner K."/>
        </authorList>
    </citation>
    <scope>NUCLEOTIDE SEQUENCE [LARGE SCALE GENOMIC DNA]</scope>
    <source>
        <strain evidence="12 15">PC2777IV</strain>
        <strain evidence="11 13">PC4580III</strain>
        <strain evidence="10 14">PC5538III-lc</strain>
        <strain evidence="9 16">W1</strain>
    </source>
</reference>
<dbReference type="Pfam" id="PF02535">
    <property type="entry name" value="Zip"/>
    <property type="match status" value="1"/>
</dbReference>
<evidence type="ECO:0000313" key="12">
    <source>
        <dbReference type="EMBL" id="TXJ58998.1"/>
    </source>
</evidence>
<feature type="transmembrane region" description="Helical" evidence="8">
    <location>
        <begin position="118"/>
        <end position="142"/>
    </location>
</feature>
<evidence type="ECO:0000256" key="5">
    <source>
        <dbReference type="ARBA" id="ARBA00022833"/>
    </source>
</evidence>
<evidence type="ECO:0000313" key="11">
    <source>
        <dbReference type="EMBL" id="TXJ38101.1"/>
    </source>
</evidence>
<evidence type="ECO:0000313" key="15">
    <source>
        <dbReference type="Proteomes" id="UP000325013"/>
    </source>
</evidence>
<comment type="similarity">
    <text evidence="2">Belongs to the ZIP transporter (TC 2.A.5) family.</text>
</comment>
<evidence type="ECO:0000313" key="9">
    <source>
        <dbReference type="EMBL" id="TXJ12328.1"/>
    </source>
</evidence>
<evidence type="ECO:0000313" key="13">
    <source>
        <dbReference type="Proteomes" id="UP000322814"/>
    </source>
</evidence>
<feature type="transmembrane region" description="Helical" evidence="8">
    <location>
        <begin position="71"/>
        <end position="91"/>
    </location>
</feature>
<gene>
    <name evidence="12" type="ORF">EPJ67_00370</name>
    <name evidence="10" type="ORF">EPJ69_11470</name>
    <name evidence="11" type="ORF">EPJ78_05200</name>
    <name evidence="9" type="ORF">EPJ80_05940</name>
</gene>
<keyword evidence="7 8" id="KW-0472">Membrane</keyword>
<dbReference type="InterPro" id="IPR003689">
    <property type="entry name" value="ZIP"/>
</dbReference>
<sequence>MFDSPIALALFGGLITWTFTSLGSALVFIFFSEIKPKVLATMYGFAAGVMTAASFWSLLAPSIELSSKMDLPKWIIPVLGFLFGSFFIWILDKVLPHMHIVNGHEEKEGPKIQLSKSVLLFLAITLHNIPEGLAVGVTFGAFSIGQSGITLASAMALTLGIGLQNFPEGAAVSLPLKTSGVSKLKSFALGSLSGLVEPIAAVIGALTVTKLTLILPAALSFSAGAMIYVVIEELVPEAVAEEHNHFGVFGFIFGFAIMMILDIALN</sequence>
<organism evidence="9 16">
    <name type="scientific">Brachyspira aalborgi</name>
    <dbReference type="NCBI Taxonomy" id="29522"/>
    <lineage>
        <taxon>Bacteria</taxon>
        <taxon>Pseudomonadati</taxon>
        <taxon>Spirochaetota</taxon>
        <taxon>Spirochaetia</taxon>
        <taxon>Brachyspirales</taxon>
        <taxon>Brachyspiraceae</taxon>
        <taxon>Brachyspira</taxon>
    </lineage>
</organism>
<dbReference type="Proteomes" id="UP000325013">
    <property type="component" value="Unassembled WGS sequence"/>
</dbReference>
<evidence type="ECO:0000256" key="3">
    <source>
        <dbReference type="ARBA" id="ARBA00022475"/>
    </source>
</evidence>
<keyword evidence="3" id="KW-1003">Cell membrane</keyword>
<evidence type="ECO:0000256" key="2">
    <source>
        <dbReference type="ARBA" id="ARBA00006939"/>
    </source>
</evidence>
<accession>A0A5C8CHL8</accession>
<evidence type="ECO:0000256" key="4">
    <source>
        <dbReference type="ARBA" id="ARBA00022692"/>
    </source>
</evidence>
<dbReference type="Proteomes" id="UP000324707">
    <property type="component" value="Unassembled WGS sequence"/>
</dbReference>
<dbReference type="PANTHER" id="PTHR11040">
    <property type="entry name" value="ZINC/IRON TRANSPORTER"/>
    <property type="match status" value="1"/>
</dbReference>
<comment type="subcellular location">
    <subcellularLocation>
        <location evidence="1">Cell membrane</location>
        <topology evidence="1">Multi-pass membrane protein</topology>
    </subcellularLocation>
</comment>
<keyword evidence="6 8" id="KW-1133">Transmembrane helix</keyword>
<feature type="transmembrane region" description="Helical" evidence="8">
    <location>
        <begin position="6"/>
        <end position="31"/>
    </location>
</feature>
<dbReference type="OrthoDB" id="9787346at2"/>
<evidence type="ECO:0000256" key="1">
    <source>
        <dbReference type="ARBA" id="ARBA00004651"/>
    </source>
</evidence>
<name>A0A5C8CHL8_9SPIR</name>
<evidence type="ECO:0000256" key="6">
    <source>
        <dbReference type="ARBA" id="ARBA00022989"/>
    </source>
</evidence>
<feature type="transmembrane region" description="Helical" evidence="8">
    <location>
        <begin position="243"/>
        <end position="265"/>
    </location>
</feature>
<dbReference type="RefSeq" id="WP_147527795.1">
    <property type="nucleotide sequence ID" value="NZ_SAXT01000004.1"/>
</dbReference>
<feature type="transmembrane region" description="Helical" evidence="8">
    <location>
        <begin position="38"/>
        <end position="59"/>
    </location>
</feature>
<dbReference type="EMBL" id="SAYJ01000001">
    <property type="protein sequence ID" value="TXJ58998.1"/>
    <property type="molecule type" value="Genomic_DNA"/>
</dbReference>
<feature type="transmembrane region" description="Helical" evidence="8">
    <location>
        <begin position="213"/>
        <end position="231"/>
    </location>
</feature>
<dbReference type="GO" id="GO:0005886">
    <property type="term" value="C:plasma membrane"/>
    <property type="evidence" value="ECO:0007669"/>
    <property type="project" value="UniProtKB-SubCell"/>
</dbReference>
<dbReference type="Proteomes" id="UP000325116">
    <property type="component" value="Unassembled WGS sequence"/>
</dbReference>
<keyword evidence="4 8" id="KW-0812">Transmembrane</keyword>
<feature type="transmembrane region" description="Helical" evidence="8">
    <location>
        <begin position="187"/>
        <end position="207"/>
    </location>
</feature>
<protein>
    <submittedName>
        <fullName evidence="9">ZIP family metal transporter</fullName>
    </submittedName>
</protein>